<dbReference type="EMBL" id="OC858182">
    <property type="protein sequence ID" value="CAD7626141.1"/>
    <property type="molecule type" value="Genomic_DNA"/>
</dbReference>
<dbReference type="UniPathway" id="UPA00196"/>
<name>A0A7R9KNM7_9ACAR</name>
<keyword evidence="13" id="KW-1185">Reference proteome</keyword>
<sequence length="451" mass="52160">MALPCDESVSVIKVSAKSRLVLLSLQLVANGLIPDHESADAFVHRLEDKLPTTGTDRLIYHVFSGLNRWDSQYYTTIAYNGYDREEFLAFFPLFPLLVRQLATILWSIQHLSTDRTFVSYYSLILLSSFALNFGLFILTALVLYKLTAKLFADRSMAANVVHWFSYNPSSVFFSSSYSESLFAFLTFSGIYLTHLSDKSHHLMMASALFGLSSATRSNGIISIGFVLYKQLNRILNECFAENGRFVLKKNWCQRLAINLLLSISLVIICLLPFISYQLYAYQLYCRDSDHPKVWCGHSIPLSYSYVQSQYWNVGFLQYYHLRQIPNFLLAFPIIVLNLKTCVTYLLLNSHRIVSIVCRRPQQRHKKCDSVLKNDMCFVHIIHTLCLTMFCVLFVHIQVTTRMLMSCTPLVYWAVESVEVKRRKRVNDLIHLWFYGYFIIGTILHSNFLPFT</sequence>
<dbReference type="GO" id="GO:0004376">
    <property type="term" value="F:GPI mannosyltransferase activity"/>
    <property type="evidence" value="ECO:0007669"/>
    <property type="project" value="InterPro"/>
</dbReference>
<comment type="subcellular location">
    <subcellularLocation>
        <location evidence="1 11">Endoplasmic reticulum membrane</location>
        <topology evidence="1 11">Multi-pass membrane protein</topology>
    </subcellularLocation>
</comment>
<dbReference type="GO" id="GO:0006506">
    <property type="term" value="P:GPI anchor biosynthetic process"/>
    <property type="evidence" value="ECO:0007669"/>
    <property type="project" value="UniProtKB-UniPathway"/>
</dbReference>
<evidence type="ECO:0000256" key="10">
    <source>
        <dbReference type="ARBA" id="ARBA00023136"/>
    </source>
</evidence>
<dbReference type="EC" id="2.4.1.-" evidence="11"/>
<dbReference type="Pfam" id="PF04188">
    <property type="entry name" value="Mannosyl_trans2"/>
    <property type="match status" value="1"/>
</dbReference>
<reference evidence="12" key="1">
    <citation type="submission" date="2020-11" db="EMBL/GenBank/DDBJ databases">
        <authorList>
            <person name="Tran Van P."/>
        </authorList>
    </citation>
    <scope>NUCLEOTIDE SEQUENCE</scope>
</reference>
<dbReference type="EMBL" id="CAJPIZ010003607">
    <property type="protein sequence ID" value="CAG2106571.1"/>
    <property type="molecule type" value="Genomic_DNA"/>
</dbReference>
<evidence type="ECO:0000256" key="11">
    <source>
        <dbReference type="RuleBase" id="RU363112"/>
    </source>
</evidence>
<dbReference type="OrthoDB" id="10252502at2759"/>
<feature type="transmembrane region" description="Helical" evidence="11">
    <location>
        <begin position="255"/>
        <end position="274"/>
    </location>
</feature>
<evidence type="ECO:0000256" key="9">
    <source>
        <dbReference type="ARBA" id="ARBA00022989"/>
    </source>
</evidence>
<comment type="function">
    <text evidence="11">Mannosyltransferase involved in glycosylphosphatidylinositol-anchor biosynthesis.</text>
</comment>
<keyword evidence="10 11" id="KW-0472">Membrane</keyword>
<dbReference type="AlphaFoldDB" id="A0A7R9KNM7"/>
<accession>A0A7R9KNM7</accession>
<evidence type="ECO:0000313" key="12">
    <source>
        <dbReference type="EMBL" id="CAD7626141.1"/>
    </source>
</evidence>
<keyword evidence="6 11" id="KW-0808">Transferase</keyword>
<evidence type="ECO:0000313" key="13">
    <source>
        <dbReference type="Proteomes" id="UP000759131"/>
    </source>
</evidence>
<feature type="transmembrane region" description="Helical" evidence="11">
    <location>
        <begin position="87"/>
        <end position="108"/>
    </location>
</feature>
<comment type="similarity">
    <text evidence="3 11">Belongs to the PIGV family.</text>
</comment>
<evidence type="ECO:0000256" key="6">
    <source>
        <dbReference type="ARBA" id="ARBA00022679"/>
    </source>
</evidence>
<keyword evidence="5 11" id="KW-0328">Glycosyltransferase</keyword>
<proteinExistence type="inferred from homology"/>
<dbReference type="GO" id="GO:0031501">
    <property type="term" value="C:mannosyltransferase complex"/>
    <property type="evidence" value="ECO:0007669"/>
    <property type="project" value="TreeGrafter"/>
</dbReference>
<gene>
    <name evidence="12" type="ORF">OSB1V03_LOCUS6574</name>
</gene>
<evidence type="ECO:0000256" key="7">
    <source>
        <dbReference type="ARBA" id="ARBA00022692"/>
    </source>
</evidence>
<comment type="pathway">
    <text evidence="2 11">Glycolipid biosynthesis; glycosylphosphatidylinositol-anchor biosynthesis.</text>
</comment>
<protein>
    <recommendedName>
        <fullName evidence="11">GPI mannosyltransferase 2</fullName>
        <ecNumber evidence="11">2.4.1.-</ecNumber>
    </recommendedName>
</protein>
<evidence type="ECO:0000256" key="5">
    <source>
        <dbReference type="ARBA" id="ARBA00022676"/>
    </source>
</evidence>
<feature type="transmembrane region" description="Helical" evidence="11">
    <location>
        <begin position="375"/>
        <end position="396"/>
    </location>
</feature>
<feature type="transmembrane region" description="Helical" evidence="11">
    <location>
        <begin position="327"/>
        <end position="347"/>
    </location>
</feature>
<evidence type="ECO:0000256" key="1">
    <source>
        <dbReference type="ARBA" id="ARBA00004477"/>
    </source>
</evidence>
<dbReference type="GO" id="GO:0005789">
    <property type="term" value="C:endoplasmic reticulum membrane"/>
    <property type="evidence" value="ECO:0007669"/>
    <property type="project" value="UniProtKB-SubCell"/>
</dbReference>
<organism evidence="12">
    <name type="scientific">Medioppia subpectinata</name>
    <dbReference type="NCBI Taxonomy" id="1979941"/>
    <lineage>
        <taxon>Eukaryota</taxon>
        <taxon>Metazoa</taxon>
        <taxon>Ecdysozoa</taxon>
        <taxon>Arthropoda</taxon>
        <taxon>Chelicerata</taxon>
        <taxon>Arachnida</taxon>
        <taxon>Acari</taxon>
        <taxon>Acariformes</taxon>
        <taxon>Sarcoptiformes</taxon>
        <taxon>Oribatida</taxon>
        <taxon>Brachypylina</taxon>
        <taxon>Oppioidea</taxon>
        <taxon>Oppiidae</taxon>
        <taxon>Medioppia</taxon>
    </lineage>
</organism>
<dbReference type="InterPro" id="IPR007315">
    <property type="entry name" value="PIG-V/Gpi18"/>
</dbReference>
<evidence type="ECO:0000256" key="4">
    <source>
        <dbReference type="ARBA" id="ARBA00022502"/>
    </source>
</evidence>
<feature type="transmembrane region" description="Helical" evidence="11">
    <location>
        <begin position="204"/>
        <end position="228"/>
    </location>
</feature>
<feature type="transmembrane region" description="Helical" evidence="11">
    <location>
        <begin position="171"/>
        <end position="192"/>
    </location>
</feature>
<dbReference type="GO" id="GO:0000009">
    <property type="term" value="F:alpha-1,6-mannosyltransferase activity"/>
    <property type="evidence" value="ECO:0007669"/>
    <property type="project" value="InterPro"/>
</dbReference>
<evidence type="ECO:0000256" key="3">
    <source>
        <dbReference type="ARBA" id="ARBA00008698"/>
    </source>
</evidence>
<evidence type="ECO:0000256" key="8">
    <source>
        <dbReference type="ARBA" id="ARBA00022824"/>
    </source>
</evidence>
<feature type="transmembrane region" description="Helical" evidence="11">
    <location>
        <begin position="120"/>
        <end position="144"/>
    </location>
</feature>
<keyword evidence="9 11" id="KW-1133">Transmembrane helix</keyword>
<dbReference type="PANTHER" id="PTHR12468">
    <property type="entry name" value="GPI MANNOSYLTRANSFERASE 2"/>
    <property type="match status" value="1"/>
</dbReference>
<keyword evidence="7 11" id="KW-0812">Transmembrane</keyword>
<evidence type="ECO:0000256" key="2">
    <source>
        <dbReference type="ARBA" id="ARBA00004687"/>
    </source>
</evidence>
<keyword evidence="4 11" id="KW-0337">GPI-anchor biosynthesis</keyword>
<keyword evidence="8 11" id="KW-0256">Endoplasmic reticulum</keyword>
<feature type="transmembrane region" description="Helical" evidence="11">
    <location>
        <begin position="431"/>
        <end position="450"/>
    </location>
</feature>
<dbReference type="PANTHER" id="PTHR12468:SF2">
    <property type="entry name" value="GPI MANNOSYLTRANSFERASE 2"/>
    <property type="match status" value="1"/>
</dbReference>
<dbReference type="Proteomes" id="UP000759131">
    <property type="component" value="Unassembled WGS sequence"/>
</dbReference>